<sequence>MLVTSNNLALVRRYYGVTAARLAGMLDVHPSFISQIEIGHRPLPEGLALKIEQELGLTSERIAKINALSNELNQKTEKR</sequence>
<comment type="caution">
    <text evidence="1">The sequence shown here is derived from an EMBL/GenBank/DDBJ whole genome shotgun (WGS) entry which is preliminary data.</text>
</comment>
<dbReference type="EMBL" id="JBJURJ010000003">
    <property type="protein sequence ID" value="MFM9327966.1"/>
    <property type="molecule type" value="Genomic_DNA"/>
</dbReference>
<keyword evidence="2" id="KW-1185">Reference proteome</keyword>
<protein>
    <submittedName>
        <fullName evidence="1">Helix-turn-helix domain-containing protein</fullName>
    </submittedName>
</protein>
<gene>
    <name evidence="1" type="ORF">ACI1P1_06560</name>
</gene>
<evidence type="ECO:0000313" key="1">
    <source>
        <dbReference type="EMBL" id="MFM9327966.1"/>
    </source>
</evidence>
<accession>A0ACC7NTB1</accession>
<organism evidence="1 2">
    <name type="scientific">Paenibacillus mesotrionivorans</name>
    <dbReference type="NCBI Taxonomy" id="3160968"/>
    <lineage>
        <taxon>Bacteria</taxon>
        <taxon>Bacillati</taxon>
        <taxon>Bacillota</taxon>
        <taxon>Bacilli</taxon>
        <taxon>Bacillales</taxon>
        <taxon>Paenibacillaceae</taxon>
        <taxon>Paenibacillus</taxon>
    </lineage>
</organism>
<reference evidence="1" key="1">
    <citation type="submission" date="2024-12" db="EMBL/GenBank/DDBJ databases">
        <authorList>
            <person name="Wu N."/>
        </authorList>
    </citation>
    <scope>NUCLEOTIDE SEQUENCE</scope>
    <source>
        <strain evidence="1">P15</strain>
    </source>
</reference>
<dbReference type="Proteomes" id="UP001631969">
    <property type="component" value="Unassembled WGS sequence"/>
</dbReference>
<name>A0ACC7NTB1_9BACL</name>
<proteinExistence type="predicted"/>
<evidence type="ECO:0000313" key="2">
    <source>
        <dbReference type="Proteomes" id="UP001631969"/>
    </source>
</evidence>